<dbReference type="GO" id="GO:0006629">
    <property type="term" value="P:lipid metabolic process"/>
    <property type="evidence" value="ECO:0007669"/>
    <property type="project" value="InterPro"/>
</dbReference>
<dbReference type="InterPro" id="IPR029058">
    <property type="entry name" value="AB_hydrolase_fold"/>
</dbReference>
<evidence type="ECO:0000313" key="3">
    <source>
        <dbReference type="Proteomes" id="UP000075420"/>
    </source>
</evidence>
<feature type="domain" description="Fungal lipase-type" evidence="1">
    <location>
        <begin position="134"/>
        <end position="296"/>
    </location>
</feature>
<dbReference type="AlphaFoldDB" id="A0A150PGD0"/>
<dbReference type="InterPro" id="IPR002921">
    <property type="entry name" value="Fungal_lipase-type"/>
</dbReference>
<comment type="caution">
    <text evidence="2">The sequence shown here is derived from an EMBL/GenBank/DDBJ whole genome shotgun (WGS) entry which is preliminary data.</text>
</comment>
<dbReference type="Gene3D" id="3.40.50.1820">
    <property type="entry name" value="alpha/beta hydrolase"/>
    <property type="match status" value="1"/>
</dbReference>
<reference evidence="2 3" key="1">
    <citation type="submission" date="2014-02" db="EMBL/GenBank/DDBJ databases">
        <title>The small core and large imbalanced accessory genome model reveals a collaborative survival strategy of Sorangium cellulosum strains in nature.</title>
        <authorList>
            <person name="Han K."/>
            <person name="Peng R."/>
            <person name="Blom J."/>
            <person name="Li Y.-Z."/>
        </authorList>
    </citation>
    <scope>NUCLEOTIDE SEQUENCE [LARGE SCALE GENOMIC DNA]</scope>
    <source>
        <strain evidence="2 3">So0157-25</strain>
    </source>
</reference>
<accession>A0A150PGD0</accession>
<dbReference type="SUPFAM" id="SSF53474">
    <property type="entry name" value="alpha/beta-Hydrolases"/>
    <property type="match status" value="1"/>
</dbReference>
<dbReference type="EMBL" id="JELY01001737">
    <property type="protein sequence ID" value="KYF54751.1"/>
    <property type="molecule type" value="Genomic_DNA"/>
</dbReference>
<sequence>MDFYVYPKPGEGIGVRSDEDVLREAKRIIDAPRDGQDPAQIVDKLKAVVCSASAGAELIDHLVQLAPGTYDAKAASVLAAASTWAYSDPDTFRRQMEHRICPAIFAGTSFTNEALLLNPAAYMIQSTDSRLGILCFRGTLLTNLIDLLTDMSAKPDPFYAVGRVHGGFIRAVRALMSPIKAWLEDARKGHGINGTDVADGASACAAPRKVGEGESKLKALYITGHSLGGAMAAMAAALIYADEELKPLRDLIRGVYTFGQPMVGGKGFTRKCNADFGTRMFRHVYQWDVVPSLPPRTMGEFEHFGLEYESTDTGWQYREGAVTQSRVGSVRVVLAGLAWVMDQLQGVREQPVIKDVAYLMSRLMVNPPSLADHLPLNYLRTSLMVQPGVEFEPR</sequence>
<evidence type="ECO:0000313" key="2">
    <source>
        <dbReference type="EMBL" id="KYF54751.1"/>
    </source>
</evidence>
<name>A0A150PGD0_SORCE</name>
<protein>
    <recommendedName>
        <fullName evidence="1">Fungal lipase-type domain-containing protein</fullName>
    </recommendedName>
</protein>
<dbReference type="PANTHER" id="PTHR46086:SF3">
    <property type="entry name" value="TRIACYLGLYCEROL LIPASE OBL1"/>
    <property type="match status" value="1"/>
</dbReference>
<gene>
    <name evidence="2" type="ORF">BE08_31540</name>
</gene>
<dbReference type="Proteomes" id="UP000075420">
    <property type="component" value="Unassembled WGS sequence"/>
</dbReference>
<evidence type="ECO:0000259" key="1">
    <source>
        <dbReference type="Pfam" id="PF01764"/>
    </source>
</evidence>
<dbReference type="Pfam" id="PF01764">
    <property type="entry name" value="Lipase_3"/>
    <property type="match status" value="1"/>
</dbReference>
<dbReference type="PANTHER" id="PTHR46086">
    <property type="entry name" value="ALPHA/BETA-HYDROLASES SUPERFAMILY PROTEIN"/>
    <property type="match status" value="1"/>
</dbReference>
<dbReference type="GO" id="GO:0004806">
    <property type="term" value="F:triacylglycerol lipase activity"/>
    <property type="evidence" value="ECO:0007669"/>
    <property type="project" value="InterPro"/>
</dbReference>
<organism evidence="2 3">
    <name type="scientific">Sorangium cellulosum</name>
    <name type="common">Polyangium cellulosum</name>
    <dbReference type="NCBI Taxonomy" id="56"/>
    <lineage>
        <taxon>Bacteria</taxon>
        <taxon>Pseudomonadati</taxon>
        <taxon>Myxococcota</taxon>
        <taxon>Polyangia</taxon>
        <taxon>Polyangiales</taxon>
        <taxon>Polyangiaceae</taxon>
        <taxon>Sorangium</taxon>
    </lineage>
</organism>
<dbReference type="InterPro" id="IPR044819">
    <property type="entry name" value="OBL-like"/>
</dbReference>
<proteinExistence type="predicted"/>